<dbReference type="PANTHER" id="PTHR46796:SF15">
    <property type="entry name" value="BLL1074 PROTEIN"/>
    <property type="match status" value="1"/>
</dbReference>
<evidence type="ECO:0000256" key="3">
    <source>
        <dbReference type="ARBA" id="ARBA00023163"/>
    </source>
</evidence>
<dbReference type="Gene3D" id="1.10.10.60">
    <property type="entry name" value="Homeodomain-like"/>
    <property type="match status" value="1"/>
</dbReference>
<dbReference type="SMART" id="SM00342">
    <property type="entry name" value="HTH_ARAC"/>
    <property type="match status" value="1"/>
</dbReference>
<accession>A0A1X7PHP0</accession>
<evidence type="ECO:0000313" key="6">
    <source>
        <dbReference type="Proteomes" id="UP000193711"/>
    </source>
</evidence>
<dbReference type="Pfam" id="PF12833">
    <property type="entry name" value="HTH_18"/>
    <property type="match status" value="1"/>
</dbReference>
<evidence type="ECO:0000313" key="5">
    <source>
        <dbReference type="EMBL" id="SMH50988.1"/>
    </source>
</evidence>
<name>A0A1X7PHP0_9MICO</name>
<evidence type="ECO:0000256" key="2">
    <source>
        <dbReference type="ARBA" id="ARBA00023125"/>
    </source>
</evidence>
<dbReference type="STRING" id="1891671.SAMN06295885_3646"/>
<protein>
    <submittedName>
        <fullName evidence="5">AraC-type DNA-binding protein</fullName>
    </submittedName>
</protein>
<gene>
    <name evidence="5" type="ORF">SAMN06295885_3646</name>
</gene>
<dbReference type="EMBL" id="FXBM01000004">
    <property type="protein sequence ID" value="SMH50988.1"/>
    <property type="molecule type" value="Genomic_DNA"/>
</dbReference>
<dbReference type="GO" id="GO:0043565">
    <property type="term" value="F:sequence-specific DNA binding"/>
    <property type="evidence" value="ECO:0007669"/>
    <property type="project" value="InterPro"/>
</dbReference>
<dbReference type="PROSITE" id="PS01124">
    <property type="entry name" value="HTH_ARAC_FAMILY_2"/>
    <property type="match status" value="1"/>
</dbReference>
<evidence type="ECO:0000259" key="4">
    <source>
        <dbReference type="PROSITE" id="PS01124"/>
    </source>
</evidence>
<dbReference type="InterPro" id="IPR009057">
    <property type="entry name" value="Homeodomain-like_sf"/>
</dbReference>
<keyword evidence="6" id="KW-1185">Reference proteome</keyword>
<keyword evidence="2 5" id="KW-0238">DNA-binding</keyword>
<keyword evidence="1" id="KW-0805">Transcription regulation</keyword>
<dbReference type="OrthoDB" id="2559672at2"/>
<dbReference type="InterPro" id="IPR018060">
    <property type="entry name" value="HTH_AraC"/>
</dbReference>
<proteinExistence type="predicted"/>
<dbReference type="InterPro" id="IPR050204">
    <property type="entry name" value="AraC_XylS_family_regulators"/>
</dbReference>
<keyword evidence="3" id="KW-0804">Transcription</keyword>
<dbReference type="Proteomes" id="UP000193711">
    <property type="component" value="Unassembled WGS sequence"/>
</dbReference>
<dbReference type="AlphaFoldDB" id="A0A1X7PHP0"/>
<dbReference type="SUPFAM" id="SSF46689">
    <property type="entry name" value="Homeodomain-like"/>
    <property type="match status" value="1"/>
</dbReference>
<reference evidence="6" key="1">
    <citation type="submission" date="2017-04" db="EMBL/GenBank/DDBJ databases">
        <authorList>
            <person name="Varghese N."/>
            <person name="Submissions S."/>
        </authorList>
    </citation>
    <scope>NUCLEOTIDE SEQUENCE [LARGE SCALE GENOMIC DNA]</scope>
    <source>
        <strain evidence="6">VKM Ac-2121</strain>
    </source>
</reference>
<sequence length="278" mass="30525">MVTERGQKVEPAERSGVLHPSNVERFAARWITPAADVREVVDTYWSVEWRLAEDETIDQRIIDHPSVTLSVERGRVVAPFVVSAVRTRAWQRTISGAGDVFALRLRPAGLAVLTDLDPSTLTGERVITAVDHRAHRLLEEIAESSDADGRARRADDLIRASLRERPLTEQGRLANAALDLLTAQPHVRPVSEVARALRTSPRSLQRALALTLGRGPAEVARRVRLQEVVRRLSSGHSSIAAIATDLGYTDQAHLTNEFHAVTGTTPGAYLAETENGPR</sequence>
<dbReference type="InterPro" id="IPR046532">
    <property type="entry name" value="DUF6597"/>
</dbReference>
<evidence type="ECO:0000256" key="1">
    <source>
        <dbReference type="ARBA" id="ARBA00023015"/>
    </source>
</evidence>
<dbReference type="RefSeq" id="WP_085478029.1">
    <property type="nucleotide sequence ID" value="NZ_FXBM01000004.1"/>
</dbReference>
<feature type="domain" description="HTH araC/xylS-type" evidence="4">
    <location>
        <begin position="190"/>
        <end position="272"/>
    </location>
</feature>
<organism evidence="5 6">
    <name type="scientific">Rathayibacter oskolensis</name>
    <dbReference type="NCBI Taxonomy" id="1891671"/>
    <lineage>
        <taxon>Bacteria</taxon>
        <taxon>Bacillati</taxon>
        <taxon>Actinomycetota</taxon>
        <taxon>Actinomycetes</taxon>
        <taxon>Micrococcales</taxon>
        <taxon>Microbacteriaceae</taxon>
        <taxon>Rathayibacter</taxon>
    </lineage>
</organism>
<dbReference type="PANTHER" id="PTHR46796">
    <property type="entry name" value="HTH-TYPE TRANSCRIPTIONAL ACTIVATOR RHAS-RELATED"/>
    <property type="match status" value="1"/>
</dbReference>
<dbReference type="GO" id="GO:0003700">
    <property type="term" value="F:DNA-binding transcription factor activity"/>
    <property type="evidence" value="ECO:0007669"/>
    <property type="project" value="InterPro"/>
</dbReference>
<dbReference type="Pfam" id="PF20240">
    <property type="entry name" value="DUF6597"/>
    <property type="match status" value="1"/>
</dbReference>